<dbReference type="CDD" id="cd16272">
    <property type="entry name" value="RNaseZ_MBL-fold"/>
    <property type="match status" value="1"/>
</dbReference>
<evidence type="ECO:0000313" key="7">
    <source>
        <dbReference type="Proteomes" id="UP001189624"/>
    </source>
</evidence>
<proteinExistence type="inferred from homology"/>
<dbReference type="PANTHER" id="PTHR46801:SF6">
    <property type="entry name" value="LIPID-BINDING SERUM GLYCOPROTEIN C-TERMINAL DOMAIN-CONTAINING PROTEIN"/>
    <property type="match status" value="1"/>
</dbReference>
<dbReference type="Gramene" id="rna-AYBTSS11_LOCUS23097">
    <property type="protein sequence ID" value="CAJ1971099.1"/>
    <property type="gene ID" value="gene-AYBTSS11_LOCUS23097"/>
</dbReference>
<dbReference type="FunFam" id="3.15.10.10:FF:000001">
    <property type="entry name" value="phospholipid transfer protein-like"/>
    <property type="match status" value="1"/>
</dbReference>
<dbReference type="CDD" id="cd00025">
    <property type="entry name" value="BPI1"/>
    <property type="match status" value="1"/>
</dbReference>
<dbReference type="GO" id="GO:0008289">
    <property type="term" value="F:lipid binding"/>
    <property type="evidence" value="ECO:0007669"/>
    <property type="project" value="InterPro"/>
</dbReference>
<dbReference type="SUPFAM" id="SSF56281">
    <property type="entry name" value="Metallo-hydrolase/oxidoreductase"/>
    <property type="match status" value="1"/>
</dbReference>
<evidence type="ECO:0000259" key="4">
    <source>
        <dbReference type="SMART" id="SM00328"/>
    </source>
</evidence>
<dbReference type="InterPro" id="IPR017942">
    <property type="entry name" value="Lipid-bd_serum_glycop_N"/>
</dbReference>
<dbReference type="InterPro" id="IPR001124">
    <property type="entry name" value="Lipid-bd_serum_glycop_C"/>
</dbReference>
<evidence type="ECO:0000259" key="5">
    <source>
        <dbReference type="SMART" id="SM00329"/>
    </source>
</evidence>
<keyword evidence="7" id="KW-1185">Reference proteome</keyword>
<sequence length="850" mass="94770">MAPFFVLFLIASSLNHGYAQFYPKNEAFISLSITQNGLDFVKELLVNKAISSLISLQLPNIEKTAKIPVVGNVYMVLSNITIYHIDVPSSHIKPGETGISIIASGVTCNLNMNWYYSYSTWLVPVEISDRGRAEVQVKGMEVGLTLGLENQEGSLKLKLKECGSNVEDISIKLDGGASWLYQGIVDAFEEKIGSTVENAITKKLTKGISRLDSYLKSLPKEVPVDDHASMNVTFVNDVLLSDSSVGFETNGLFIERNPSQPILDLYHKNSKLPILCTNSSKMIGITLDEAVFNSASALYYDAKFMHWIVDQIPDQSLLNTSGWRFIVPQLYKKYPNHDMNLNISLSSPPVVEISNQKAGANIFTDMIIDVLEEDEVIPVACISLVIQGTGVVKIRGNNLVGAIRLNDFQMSLKWSKIGNLRMYLIQPVVWTLIETVLLPYANARLSKGLPLPIIHGFTLQNADIILSTSRLATPTFLKPRLNPPSTPSRSISLRSNSQAKMHISLSNLAFKTPQLFPLHHPIFPPKPLHHQVSTQSPVNVMKGSGYLSEISKKLDHEEQYRIARSQVNRKVLDLEGYSIEGLSVGGQETCIIIPEFKCTFDIGRCPSRAIHQNFLFITHAHLDHIGGLPMYVASRGLFNLKPPTVFVPPCIKEDVEKLLDIHRTMGQVELNAEVVALDVGETYEIRNNLVVRPFRTQHVIPSQGYVVYSIRKKLRKQYAHLNGKQIEKLKKSGAEITDTILSPEVAFTGDTTSDFMLDPCNADALRAKILITEATFLDDSFSIDHARQHGHTHLFEIIANAQWIRNKAVLLTHFSPRYTIEDIRQAASKLQSRLSAKVVPLTEGFKSMYA</sequence>
<dbReference type="InterPro" id="IPR001279">
    <property type="entry name" value="Metallo-B-lactamas"/>
</dbReference>
<dbReference type="InterPro" id="IPR017943">
    <property type="entry name" value="Bactericidal_perm-incr_a/b_dom"/>
</dbReference>
<dbReference type="Gene3D" id="3.60.15.10">
    <property type="entry name" value="Ribonuclease Z/Hydroxyacylglutathione hydrolase-like"/>
    <property type="match status" value="1"/>
</dbReference>
<comment type="similarity">
    <text evidence="2">Belongs to the BPI/LBP/Plunc superfamily. BPI/LBP (TC 1.C.40) family.</text>
</comment>
<dbReference type="SMART" id="SM00328">
    <property type="entry name" value="BPI1"/>
    <property type="match status" value="1"/>
</dbReference>
<dbReference type="Pfam" id="PF02886">
    <property type="entry name" value="LBP_BPI_CETP_C"/>
    <property type="match status" value="1"/>
</dbReference>
<dbReference type="Proteomes" id="UP001189624">
    <property type="component" value="Chromosome 8"/>
</dbReference>
<protein>
    <submittedName>
        <fullName evidence="6">Uncharacterized protein</fullName>
    </submittedName>
</protein>
<evidence type="ECO:0000256" key="3">
    <source>
        <dbReference type="SAM" id="SignalP"/>
    </source>
</evidence>
<feature type="domain" description="Lipid-binding serum glycoprotein N-terminal" evidence="4">
    <location>
        <begin position="33"/>
        <end position="258"/>
    </location>
</feature>
<dbReference type="InterPro" id="IPR045897">
    <property type="entry name" value="BPI/LBP_pln"/>
</dbReference>
<dbReference type="Gene3D" id="3.15.20.10">
    <property type="entry name" value="Bactericidal permeability-increasing protein, domain 2"/>
    <property type="match status" value="1"/>
</dbReference>
<dbReference type="Pfam" id="PF01273">
    <property type="entry name" value="LBP_BPI_CETP"/>
    <property type="match status" value="1"/>
</dbReference>
<reference evidence="6" key="1">
    <citation type="submission" date="2023-10" db="EMBL/GenBank/DDBJ databases">
        <authorList>
            <person name="Domelevo Entfellner J.-B."/>
        </authorList>
    </citation>
    <scope>NUCLEOTIDE SEQUENCE</scope>
</reference>
<feature type="domain" description="Lipid-binding serum glycoprotein C-terminal" evidence="5">
    <location>
        <begin position="277"/>
        <end position="475"/>
    </location>
</feature>
<feature type="chain" id="PRO_5041745154" evidence="3">
    <location>
        <begin position="20"/>
        <end position="850"/>
    </location>
</feature>
<dbReference type="Gene3D" id="3.15.10.10">
    <property type="entry name" value="Bactericidal permeability-increasing protein, domain 1"/>
    <property type="match status" value="1"/>
</dbReference>
<dbReference type="Pfam" id="PF12706">
    <property type="entry name" value="Lactamase_B_2"/>
    <property type="match status" value="1"/>
</dbReference>
<dbReference type="EMBL" id="OY731405">
    <property type="protein sequence ID" value="CAJ1971099.1"/>
    <property type="molecule type" value="Genomic_DNA"/>
</dbReference>
<evidence type="ECO:0000256" key="2">
    <source>
        <dbReference type="ARBA" id="ARBA00060933"/>
    </source>
</evidence>
<dbReference type="PANTHER" id="PTHR46801">
    <property type="entry name" value="OS06G0309200 PROTEIN"/>
    <property type="match status" value="1"/>
</dbReference>
<evidence type="ECO:0000313" key="6">
    <source>
        <dbReference type="EMBL" id="CAJ1971099.1"/>
    </source>
</evidence>
<organism evidence="6 7">
    <name type="scientific">Sphenostylis stenocarpa</name>
    <dbReference type="NCBI Taxonomy" id="92480"/>
    <lineage>
        <taxon>Eukaryota</taxon>
        <taxon>Viridiplantae</taxon>
        <taxon>Streptophyta</taxon>
        <taxon>Embryophyta</taxon>
        <taxon>Tracheophyta</taxon>
        <taxon>Spermatophyta</taxon>
        <taxon>Magnoliopsida</taxon>
        <taxon>eudicotyledons</taxon>
        <taxon>Gunneridae</taxon>
        <taxon>Pentapetalae</taxon>
        <taxon>rosids</taxon>
        <taxon>fabids</taxon>
        <taxon>Fabales</taxon>
        <taxon>Fabaceae</taxon>
        <taxon>Papilionoideae</taxon>
        <taxon>50 kb inversion clade</taxon>
        <taxon>NPAAA clade</taxon>
        <taxon>indigoferoid/millettioid clade</taxon>
        <taxon>Phaseoleae</taxon>
        <taxon>Sphenostylis</taxon>
    </lineage>
</organism>
<dbReference type="CDD" id="cd00026">
    <property type="entry name" value="BPI2"/>
    <property type="match status" value="1"/>
</dbReference>
<feature type="signal peptide" evidence="3">
    <location>
        <begin position="1"/>
        <end position="19"/>
    </location>
</feature>
<dbReference type="SMART" id="SM00329">
    <property type="entry name" value="BPI2"/>
    <property type="match status" value="1"/>
</dbReference>
<keyword evidence="1" id="KW-0325">Glycoprotein</keyword>
<evidence type="ECO:0000256" key="1">
    <source>
        <dbReference type="ARBA" id="ARBA00023180"/>
    </source>
</evidence>
<accession>A0AA86TCB9</accession>
<keyword evidence="3" id="KW-0732">Signal</keyword>
<name>A0AA86TCB9_9FABA</name>
<dbReference type="AlphaFoldDB" id="A0AA86TCB9"/>
<dbReference type="SUPFAM" id="SSF55394">
    <property type="entry name" value="Bactericidal permeability-increasing protein, BPI"/>
    <property type="match status" value="2"/>
</dbReference>
<dbReference type="InterPro" id="IPR036866">
    <property type="entry name" value="RibonucZ/Hydroxyglut_hydro"/>
</dbReference>
<gene>
    <name evidence="6" type="ORF">AYBTSS11_LOCUS23097</name>
</gene>